<accession>A0A8J9UV70</accession>
<sequence length="109" mass="11359">MEGGWAGGRAASAGAAVSTDRAEGSASAGAGSAAVGRPPPPHDHGGASATRAARPADRRAAPRQPRRVWRSGHLQIPCAERSDAQSAGPQRRARADLRSRYRRSRTTHC</sequence>
<gene>
    <name evidence="2" type="ORF">BINO364_LOCUS6550</name>
</gene>
<evidence type="ECO:0000313" key="3">
    <source>
        <dbReference type="Proteomes" id="UP000838878"/>
    </source>
</evidence>
<dbReference type="AlphaFoldDB" id="A0A8J9UV70"/>
<dbReference type="Proteomes" id="UP000838878">
    <property type="component" value="Chromosome 14"/>
</dbReference>
<name>A0A8J9UV70_9NEOP</name>
<protein>
    <submittedName>
        <fullName evidence="2">Uncharacterized protein</fullName>
    </submittedName>
</protein>
<dbReference type="EMBL" id="OV170234">
    <property type="protein sequence ID" value="CAH0720302.1"/>
    <property type="molecule type" value="Genomic_DNA"/>
</dbReference>
<organism evidence="2 3">
    <name type="scientific">Brenthis ino</name>
    <name type="common">lesser marbled fritillary</name>
    <dbReference type="NCBI Taxonomy" id="405034"/>
    <lineage>
        <taxon>Eukaryota</taxon>
        <taxon>Metazoa</taxon>
        <taxon>Ecdysozoa</taxon>
        <taxon>Arthropoda</taxon>
        <taxon>Hexapoda</taxon>
        <taxon>Insecta</taxon>
        <taxon>Pterygota</taxon>
        <taxon>Neoptera</taxon>
        <taxon>Endopterygota</taxon>
        <taxon>Lepidoptera</taxon>
        <taxon>Glossata</taxon>
        <taxon>Ditrysia</taxon>
        <taxon>Papilionoidea</taxon>
        <taxon>Nymphalidae</taxon>
        <taxon>Heliconiinae</taxon>
        <taxon>Argynnini</taxon>
        <taxon>Brenthis</taxon>
    </lineage>
</organism>
<feature type="compositionally biased region" description="Low complexity" evidence="1">
    <location>
        <begin position="24"/>
        <end position="34"/>
    </location>
</feature>
<feature type="region of interest" description="Disordered" evidence="1">
    <location>
        <begin position="1"/>
        <end position="109"/>
    </location>
</feature>
<feature type="non-terminal residue" evidence="2">
    <location>
        <position position="109"/>
    </location>
</feature>
<evidence type="ECO:0000256" key="1">
    <source>
        <dbReference type="SAM" id="MobiDB-lite"/>
    </source>
</evidence>
<keyword evidence="3" id="KW-1185">Reference proteome</keyword>
<evidence type="ECO:0000313" key="2">
    <source>
        <dbReference type="EMBL" id="CAH0720302.1"/>
    </source>
</evidence>
<feature type="compositionally biased region" description="Basic residues" evidence="1">
    <location>
        <begin position="100"/>
        <end position="109"/>
    </location>
</feature>
<reference evidence="2" key="1">
    <citation type="submission" date="2021-12" db="EMBL/GenBank/DDBJ databases">
        <authorList>
            <person name="Martin H S."/>
        </authorList>
    </citation>
    <scope>NUCLEOTIDE SEQUENCE</scope>
</reference>
<proteinExistence type="predicted"/>